<dbReference type="InterPro" id="IPR051304">
    <property type="entry name" value="SCF_F-box_domain"/>
</dbReference>
<dbReference type="Proteomes" id="UP001293593">
    <property type="component" value="Unassembled WGS sequence"/>
</dbReference>
<proteinExistence type="predicted"/>
<evidence type="ECO:0000259" key="1">
    <source>
        <dbReference type="Pfam" id="PF03478"/>
    </source>
</evidence>
<comment type="caution">
    <text evidence="2">The sequence shown here is derived from an EMBL/GenBank/DDBJ whole genome shotgun (WGS) entry which is preliminary data.</text>
</comment>
<dbReference type="PANTHER" id="PTHR47123">
    <property type="entry name" value="F-BOX PROTEIN SKIP23"/>
    <property type="match status" value="1"/>
</dbReference>
<gene>
    <name evidence="2" type="ORF">QN277_014138</name>
</gene>
<accession>A0AAE1N421</accession>
<organism evidence="2 3">
    <name type="scientific">Acacia crassicarpa</name>
    <name type="common">northern wattle</name>
    <dbReference type="NCBI Taxonomy" id="499986"/>
    <lineage>
        <taxon>Eukaryota</taxon>
        <taxon>Viridiplantae</taxon>
        <taxon>Streptophyta</taxon>
        <taxon>Embryophyta</taxon>
        <taxon>Tracheophyta</taxon>
        <taxon>Spermatophyta</taxon>
        <taxon>Magnoliopsida</taxon>
        <taxon>eudicotyledons</taxon>
        <taxon>Gunneridae</taxon>
        <taxon>Pentapetalae</taxon>
        <taxon>rosids</taxon>
        <taxon>fabids</taxon>
        <taxon>Fabales</taxon>
        <taxon>Fabaceae</taxon>
        <taxon>Caesalpinioideae</taxon>
        <taxon>mimosoid clade</taxon>
        <taxon>Acacieae</taxon>
        <taxon>Acacia</taxon>
    </lineage>
</organism>
<dbReference type="InterPro" id="IPR011043">
    <property type="entry name" value="Gal_Oxase/kelch_b-propeller"/>
</dbReference>
<sequence>MDSDSPLWSDLRSDLLLNIANLLDSGMDRLCLRAVCHSWRSLLPPPSRRPPLRLPFPMGPSPHLNPERRGYFNLVRYTVYCLQPLKKISDTWKTPKCWLIMIDETEEPGKVRLTDPLSRSHHMNLSTRLPTTLNLLDFRVSEITKAYDLQFVGNCEMPELDSPEFSSVHARRVAVCSPEDAAFAVMVVHADGELSIWRTGDEKWIVISDAPDDASYNDVVYHNGKFYAVGERSLTISVDLLSLAIAVVTPAKPPADCGPFDGPKRLLSSLGDLFLLEWDFDFSEMFLSGKDVLGTYIHVYKLNEGSPKWVPVKSLGNRTIFVGAHCSFSVSAQEFRGCKKDCIYFNGGCLLPGEDYPGRGALVYDMEDCSAKFLCKVFSYSGLFWPPPSWVMTRDAMS</sequence>
<evidence type="ECO:0000313" key="3">
    <source>
        <dbReference type="Proteomes" id="UP001293593"/>
    </source>
</evidence>
<dbReference type="Pfam" id="PF03478">
    <property type="entry name" value="Beta-prop_KIB1-4"/>
    <property type="match status" value="1"/>
</dbReference>
<reference evidence="2" key="1">
    <citation type="submission" date="2023-10" db="EMBL/GenBank/DDBJ databases">
        <title>Chromosome-level genome of the transformable northern wattle, Acacia crassicarpa.</title>
        <authorList>
            <person name="Massaro I."/>
            <person name="Sinha N.R."/>
            <person name="Poethig S."/>
            <person name="Leichty A.R."/>
        </authorList>
    </citation>
    <scope>NUCLEOTIDE SEQUENCE</scope>
    <source>
        <strain evidence="2">Acra3RX</strain>
        <tissue evidence="2">Leaf</tissue>
    </source>
</reference>
<protein>
    <recommendedName>
        <fullName evidence="1">KIB1-4 beta-propeller domain-containing protein</fullName>
    </recommendedName>
</protein>
<dbReference type="SUPFAM" id="SSF50965">
    <property type="entry name" value="Galactose oxidase, central domain"/>
    <property type="match status" value="1"/>
</dbReference>
<dbReference type="EMBL" id="JAWXYG010000002">
    <property type="protein sequence ID" value="KAK4282808.1"/>
    <property type="molecule type" value="Genomic_DNA"/>
</dbReference>
<feature type="domain" description="KIB1-4 beta-propeller" evidence="1">
    <location>
        <begin position="89"/>
        <end position="365"/>
    </location>
</feature>
<evidence type="ECO:0000313" key="2">
    <source>
        <dbReference type="EMBL" id="KAK4282808.1"/>
    </source>
</evidence>
<dbReference type="PANTHER" id="PTHR47123:SF3">
    <property type="entry name" value="DUF295 DOMAIN-CONTAINING PROTEIN"/>
    <property type="match status" value="1"/>
</dbReference>
<name>A0AAE1N421_9FABA</name>
<keyword evidence="3" id="KW-1185">Reference proteome</keyword>
<dbReference type="AlphaFoldDB" id="A0AAE1N421"/>
<dbReference type="InterPro" id="IPR005174">
    <property type="entry name" value="KIB1-4_b-propeller"/>
</dbReference>